<name>A0A1W1EEJ6_9ZZZZ</name>
<dbReference type="InterPro" id="IPR030955">
    <property type="entry name" value="CHP04423"/>
</dbReference>
<dbReference type="EMBL" id="FPKX01000049">
    <property type="protein sequence ID" value="SFZ98433.1"/>
    <property type="molecule type" value="Genomic_DNA"/>
</dbReference>
<organism evidence="1">
    <name type="scientific">hydrothermal vent metagenome</name>
    <dbReference type="NCBI Taxonomy" id="652676"/>
    <lineage>
        <taxon>unclassified sequences</taxon>
        <taxon>metagenomes</taxon>
        <taxon>ecological metagenomes</taxon>
    </lineage>
</organism>
<sequence>MLVDKFTKKEDVVAYINAELKDYEGYVQFSHRPIDIDKDIFYITDTVMVNDEKGFIFEAHFFKEQESIMIRQQNAEWIVDKTLDVPKEVEIFSAIKGLEVKMSQMWEAKQDEYCENMEVMKLQKVVFSGFAKEIK</sequence>
<protein>
    <submittedName>
        <fullName evidence="1">Uncharacterized protein</fullName>
    </submittedName>
</protein>
<proteinExistence type="predicted"/>
<dbReference type="NCBIfam" id="TIGR04423">
    <property type="entry name" value="casT3_TIGR04423"/>
    <property type="match status" value="1"/>
</dbReference>
<accession>A0A1W1EEJ6</accession>
<reference evidence="1" key="1">
    <citation type="submission" date="2016-10" db="EMBL/GenBank/DDBJ databases">
        <authorList>
            <person name="de Groot N.N."/>
        </authorList>
    </citation>
    <scope>NUCLEOTIDE SEQUENCE</scope>
</reference>
<gene>
    <name evidence="1" type="ORF">MNB_SV-5-1121</name>
</gene>
<dbReference type="AlphaFoldDB" id="A0A1W1EEJ6"/>
<evidence type="ECO:0000313" key="1">
    <source>
        <dbReference type="EMBL" id="SFZ98433.1"/>
    </source>
</evidence>